<accession>A0ABS1CGD2</accession>
<proteinExistence type="predicted"/>
<feature type="region of interest" description="Disordered" evidence="1">
    <location>
        <begin position="476"/>
        <end position="529"/>
    </location>
</feature>
<evidence type="ECO:0000259" key="2">
    <source>
        <dbReference type="Pfam" id="PF02538"/>
    </source>
</evidence>
<evidence type="ECO:0000313" key="4">
    <source>
        <dbReference type="Proteomes" id="UP000748752"/>
    </source>
</evidence>
<evidence type="ECO:0000313" key="3">
    <source>
        <dbReference type="EMBL" id="MBK1630977.1"/>
    </source>
</evidence>
<dbReference type="Pfam" id="PF02538">
    <property type="entry name" value="Hydantoinase_B"/>
    <property type="match status" value="1"/>
</dbReference>
<gene>
    <name evidence="3" type="ORF">CKO31_09540</name>
</gene>
<dbReference type="EMBL" id="NRRV01000019">
    <property type="protein sequence ID" value="MBK1630977.1"/>
    <property type="molecule type" value="Genomic_DNA"/>
</dbReference>
<organism evidence="3 4">
    <name type="scientific">Thiohalocapsa halophila</name>
    <dbReference type="NCBI Taxonomy" id="69359"/>
    <lineage>
        <taxon>Bacteria</taxon>
        <taxon>Pseudomonadati</taxon>
        <taxon>Pseudomonadota</taxon>
        <taxon>Gammaproteobacteria</taxon>
        <taxon>Chromatiales</taxon>
        <taxon>Chromatiaceae</taxon>
        <taxon>Thiohalocapsa</taxon>
    </lineage>
</organism>
<dbReference type="InterPro" id="IPR003692">
    <property type="entry name" value="Hydantoinase_B"/>
</dbReference>
<dbReference type="Proteomes" id="UP000748752">
    <property type="component" value="Unassembled WGS sequence"/>
</dbReference>
<dbReference type="InterPro" id="IPR045079">
    <property type="entry name" value="Oxoprolinase-like"/>
</dbReference>
<feature type="domain" description="Hydantoinase B/oxoprolinase" evidence="2">
    <location>
        <begin position="3"/>
        <end position="521"/>
    </location>
</feature>
<keyword evidence="4" id="KW-1185">Reference proteome</keyword>
<name>A0ABS1CGD2_9GAMM</name>
<dbReference type="PANTHER" id="PTHR11365:SF23">
    <property type="entry name" value="HYPOTHETICAL 5-OXOPROLINASE (EUROFUNG)-RELATED"/>
    <property type="match status" value="1"/>
</dbReference>
<sequence>MNAIQLSLFVSRLAAVCDEMAAVLRNAALSPNIRDRLDFSCAVFDADGALCAQAAHIPVHLGSMAYAMADLVARFEWADGDMVIVNDPFLGGTHLPDVTLVAPVFVPAAADAAKPVLAGFVANRAHHADIGASTPGSMPISERLEEEGVVIPPQRLVHAGIVDDGVLAEITGGTRSPDHARGDFFAQIGANRAGRARIAEPAAARGLRAFRDGLRTMNDYGERLARQTLRAIPDGRYVFEDVLDDDGKGQLDIPIRLALTIAGDSAHCDFSGTAAQVAGNVNCPLAVAAAAVFYCFRCLMPRETPACAGSLRPITLDAPAGCLVNAQRPAAVAAGNVETSSRIVDVVLGALAQAENEHWQAEIPAASHGSMNNLAIGGVLDGAPWDYYETIGGGMGAGRAGGGLSAVQTHMTNTLNTPVEVIESRFPLRVTRYAIRDGSGGAGERAGGNGLIRELQCLAPAHATLIGERRRHAPWGLEGGAAGQPGAQWHNDRPLPGKVALDLAPGDRLRIETPGGGGYGAEPEARRSE</sequence>
<dbReference type="RefSeq" id="WP_200236438.1">
    <property type="nucleotide sequence ID" value="NZ_NRRV01000019.1"/>
</dbReference>
<comment type="caution">
    <text evidence="3">The sequence shown here is derived from an EMBL/GenBank/DDBJ whole genome shotgun (WGS) entry which is preliminary data.</text>
</comment>
<dbReference type="PANTHER" id="PTHR11365">
    <property type="entry name" value="5-OXOPROLINASE RELATED"/>
    <property type="match status" value="1"/>
</dbReference>
<reference evidence="3 4" key="1">
    <citation type="journal article" date="2020" name="Microorganisms">
        <title>Osmotic Adaptation and Compatible Solute Biosynthesis of Phototrophic Bacteria as Revealed from Genome Analyses.</title>
        <authorList>
            <person name="Imhoff J.F."/>
            <person name="Rahn T."/>
            <person name="Kunzel S."/>
            <person name="Keller A."/>
            <person name="Neulinger S.C."/>
        </authorList>
    </citation>
    <scope>NUCLEOTIDE SEQUENCE [LARGE SCALE GENOMIC DNA]</scope>
    <source>
        <strain evidence="3 4">DSM 6210</strain>
    </source>
</reference>
<evidence type="ECO:0000256" key="1">
    <source>
        <dbReference type="SAM" id="MobiDB-lite"/>
    </source>
</evidence>
<protein>
    <submittedName>
        <fullName evidence="3">5-oxoprolinase</fullName>
    </submittedName>
</protein>